<dbReference type="PROSITE" id="PS50932">
    <property type="entry name" value="HTH_LACI_2"/>
    <property type="match status" value="1"/>
</dbReference>
<dbReference type="CDD" id="cd01392">
    <property type="entry name" value="HTH_LacI"/>
    <property type="match status" value="1"/>
</dbReference>
<dbReference type="InterPro" id="IPR010982">
    <property type="entry name" value="Lambda_DNA-bd_dom_sf"/>
</dbReference>
<comment type="caution">
    <text evidence="5">The sequence shown here is derived from an EMBL/GenBank/DDBJ whole genome shotgun (WGS) entry which is preliminary data.</text>
</comment>
<sequence>MTPHASIPLKQEVNRLISGIAEPGRQRATTVLDVARVAGVSAMTVSRALNQPQRVPAATRQRVQAAVEATHYVPNLLACGLRSRRSRLVAAIVPALDSTVFGETVQALTTTLGGAGYQLMLGQSGYGAAGEDALLQAIVGRRPDGIVLVGVDHSPRTREQLAGCGVPVVETWDLTPTPIDMLVGFSHADVGAAVCRFLAARGRHHLAVVSGADARAARRTQTFVATAEALGLPAPAQIEVTVPSTLGSGRQALRGLLAQHAAVDGVFCSSDMLALGVLTEAAHQGIAVPGRIGVVGFGDQPFAADAEPALSSVRVDGARIGREAALRVVGRIAGTPAPTLDVGFSIVSRRSA</sequence>
<feature type="domain" description="HTH lacI-type" evidence="4">
    <location>
        <begin position="29"/>
        <end position="83"/>
    </location>
</feature>
<dbReference type="SUPFAM" id="SSF47413">
    <property type="entry name" value="lambda repressor-like DNA-binding domains"/>
    <property type="match status" value="1"/>
</dbReference>
<dbReference type="InterPro" id="IPR028082">
    <property type="entry name" value="Peripla_BP_I"/>
</dbReference>
<dbReference type="RefSeq" id="WP_229883132.1">
    <property type="nucleotide sequence ID" value="NZ_BMYK01000035.1"/>
</dbReference>
<dbReference type="Proteomes" id="UP000626210">
    <property type="component" value="Unassembled WGS sequence"/>
</dbReference>
<gene>
    <name evidence="5" type="ORF">GCM10007320_59700</name>
</gene>
<evidence type="ECO:0000256" key="1">
    <source>
        <dbReference type="ARBA" id="ARBA00023015"/>
    </source>
</evidence>
<keyword evidence="3" id="KW-0804">Transcription</keyword>
<dbReference type="Gene3D" id="3.40.50.2300">
    <property type="match status" value="2"/>
</dbReference>
<name>A0ABQ3GC71_9BURK</name>
<accession>A0ABQ3GC71</accession>
<dbReference type="CDD" id="cd01575">
    <property type="entry name" value="PBP1_GntR"/>
    <property type="match status" value="1"/>
</dbReference>
<dbReference type="InterPro" id="IPR000843">
    <property type="entry name" value="HTH_LacI"/>
</dbReference>
<keyword evidence="1" id="KW-0805">Transcription regulation</keyword>
<proteinExistence type="predicted"/>
<dbReference type="Pfam" id="PF00356">
    <property type="entry name" value="LacI"/>
    <property type="match status" value="1"/>
</dbReference>
<dbReference type="PROSITE" id="PS00356">
    <property type="entry name" value="HTH_LACI_1"/>
    <property type="match status" value="1"/>
</dbReference>
<evidence type="ECO:0000256" key="2">
    <source>
        <dbReference type="ARBA" id="ARBA00023125"/>
    </source>
</evidence>
<keyword evidence="6" id="KW-1185">Reference proteome</keyword>
<dbReference type="SMART" id="SM00354">
    <property type="entry name" value="HTH_LACI"/>
    <property type="match status" value="1"/>
</dbReference>
<dbReference type="Pfam" id="PF13377">
    <property type="entry name" value="Peripla_BP_3"/>
    <property type="match status" value="1"/>
</dbReference>
<dbReference type="Gene3D" id="1.10.260.40">
    <property type="entry name" value="lambda repressor-like DNA-binding domains"/>
    <property type="match status" value="1"/>
</dbReference>
<reference evidence="6" key="1">
    <citation type="journal article" date="2019" name="Int. J. Syst. Evol. Microbiol.">
        <title>The Global Catalogue of Microorganisms (GCM) 10K type strain sequencing project: providing services to taxonomists for standard genome sequencing and annotation.</title>
        <authorList>
            <consortium name="The Broad Institute Genomics Platform"/>
            <consortium name="The Broad Institute Genome Sequencing Center for Infectious Disease"/>
            <person name="Wu L."/>
            <person name="Ma J."/>
        </authorList>
    </citation>
    <scope>NUCLEOTIDE SEQUENCE [LARGE SCALE GENOMIC DNA]</scope>
    <source>
        <strain evidence="6">KCTC 23314</strain>
    </source>
</reference>
<evidence type="ECO:0000313" key="6">
    <source>
        <dbReference type="Proteomes" id="UP000626210"/>
    </source>
</evidence>
<dbReference type="PANTHER" id="PTHR30146:SF33">
    <property type="entry name" value="TRANSCRIPTIONAL REGULATOR"/>
    <property type="match status" value="1"/>
</dbReference>
<evidence type="ECO:0000256" key="3">
    <source>
        <dbReference type="ARBA" id="ARBA00023163"/>
    </source>
</evidence>
<evidence type="ECO:0000313" key="5">
    <source>
        <dbReference type="EMBL" id="GHD01391.1"/>
    </source>
</evidence>
<dbReference type="SUPFAM" id="SSF53822">
    <property type="entry name" value="Periplasmic binding protein-like I"/>
    <property type="match status" value="1"/>
</dbReference>
<protein>
    <submittedName>
        <fullName evidence="5">LacI family transcriptional regulator</fullName>
    </submittedName>
</protein>
<dbReference type="InterPro" id="IPR046335">
    <property type="entry name" value="LacI/GalR-like_sensor"/>
</dbReference>
<evidence type="ECO:0000259" key="4">
    <source>
        <dbReference type="PROSITE" id="PS50932"/>
    </source>
</evidence>
<dbReference type="PANTHER" id="PTHR30146">
    <property type="entry name" value="LACI-RELATED TRANSCRIPTIONAL REPRESSOR"/>
    <property type="match status" value="1"/>
</dbReference>
<organism evidence="5 6">
    <name type="scientific">Pseudorhodoferax aquiterrae</name>
    <dbReference type="NCBI Taxonomy" id="747304"/>
    <lineage>
        <taxon>Bacteria</taxon>
        <taxon>Pseudomonadati</taxon>
        <taxon>Pseudomonadota</taxon>
        <taxon>Betaproteobacteria</taxon>
        <taxon>Burkholderiales</taxon>
        <taxon>Comamonadaceae</taxon>
    </lineage>
</organism>
<dbReference type="EMBL" id="BMYK01000035">
    <property type="protein sequence ID" value="GHD01391.1"/>
    <property type="molecule type" value="Genomic_DNA"/>
</dbReference>
<keyword evidence="2" id="KW-0238">DNA-binding</keyword>